<dbReference type="AlphaFoldDB" id="A0A0P9ELR1"/>
<dbReference type="SUPFAM" id="SSF53335">
    <property type="entry name" value="S-adenosyl-L-methionine-dependent methyltransferases"/>
    <property type="match status" value="1"/>
</dbReference>
<dbReference type="GO" id="GO:0051289">
    <property type="term" value="P:protein homotetramerization"/>
    <property type="evidence" value="ECO:0007669"/>
    <property type="project" value="TreeGrafter"/>
</dbReference>
<accession>A0A0P9ELR1</accession>
<evidence type="ECO:0000313" key="5">
    <source>
        <dbReference type="EMBL" id="SCX99847.1"/>
    </source>
</evidence>
<dbReference type="GO" id="GO:0017174">
    <property type="term" value="F:glycine N-methyltransferase activity"/>
    <property type="evidence" value="ECO:0007669"/>
    <property type="project" value="InterPro"/>
</dbReference>
<dbReference type="Gene3D" id="3.40.50.150">
    <property type="entry name" value="Vaccinia Virus protein VP39"/>
    <property type="match status" value="1"/>
</dbReference>
<evidence type="ECO:0000259" key="4">
    <source>
        <dbReference type="Pfam" id="PF13649"/>
    </source>
</evidence>
<dbReference type="InterPro" id="IPR041698">
    <property type="entry name" value="Methyltransf_25"/>
</dbReference>
<evidence type="ECO:0000256" key="2">
    <source>
        <dbReference type="ARBA" id="ARBA00022679"/>
    </source>
</evidence>
<dbReference type="RefSeq" id="WP_054966514.1">
    <property type="nucleotide sequence ID" value="NZ_FMUN01000002.1"/>
</dbReference>
<dbReference type="Proteomes" id="UP000183104">
    <property type="component" value="Unassembled WGS sequence"/>
</dbReference>
<evidence type="ECO:0000313" key="6">
    <source>
        <dbReference type="Proteomes" id="UP000183104"/>
    </source>
</evidence>
<dbReference type="PANTHER" id="PTHR16458">
    <property type="entry name" value="GLYCINE N-METHYLTRANSFERASE"/>
    <property type="match status" value="1"/>
</dbReference>
<dbReference type="GO" id="GO:0006111">
    <property type="term" value="P:regulation of gluconeogenesis"/>
    <property type="evidence" value="ECO:0007669"/>
    <property type="project" value="TreeGrafter"/>
</dbReference>
<dbReference type="GO" id="GO:0006730">
    <property type="term" value="P:one-carbon metabolic process"/>
    <property type="evidence" value="ECO:0007669"/>
    <property type="project" value="TreeGrafter"/>
</dbReference>
<dbReference type="GO" id="GO:0046498">
    <property type="term" value="P:S-adenosylhomocysteine metabolic process"/>
    <property type="evidence" value="ECO:0007669"/>
    <property type="project" value="TreeGrafter"/>
</dbReference>
<dbReference type="GO" id="GO:1904047">
    <property type="term" value="F:S-adenosyl-L-methionine binding"/>
    <property type="evidence" value="ECO:0007669"/>
    <property type="project" value="TreeGrafter"/>
</dbReference>
<keyword evidence="6" id="KW-1185">Reference proteome</keyword>
<organism evidence="5 6">
    <name type="scientific">Thiohalorhabdus denitrificans</name>
    <dbReference type="NCBI Taxonomy" id="381306"/>
    <lineage>
        <taxon>Bacteria</taxon>
        <taxon>Pseudomonadati</taxon>
        <taxon>Pseudomonadota</taxon>
        <taxon>Gammaproteobacteria</taxon>
        <taxon>Thiohalorhabdales</taxon>
        <taxon>Thiohalorhabdaceae</taxon>
        <taxon>Thiohalorhabdus</taxon>
    </lineage>
</organism>
<dbReference type="GO" id="GO:0005829">
    <property type="term" value="C:cytosol"/>
    <property type="evidence" value="ECO:0007669"/>
    <property type="project" value="TreeGrafter"/>
</dbReference>
<sequence length="256" mass="29268">MGIRNENTGLEHEQYTPDFADYWDHLVGWENREEGEGGFYERLLAASNCETVADVACGTGYHAITLAKNGFKVTASDGSDNMVRKTEENAKQVGVDLESTKTVDWVKLSKDLGENTFDAVLCLGNSFTHLFEHEARRDALEEMFKVVKPGGMVVIDHRNYDSMLEHGYSSKHNYYYSGKGVDAYPAELNRYLARFEYVFPDGAKFQLKMYPLRQDYVSHLLEDAGFINVVRYGDFEKPYDRDEVDFIQQVAYKPRG</sequence>
<dbReference type="PROSITE" id="PS51600">
    <property type="entry name" value="SAM_GNMT"/>
    <property type="match status" value="1"/>
</dbReference>
<dbReference type="InterPro" id="IPR014369">
    <property type="entry name" value="Gly/Sar_N_MeTrfase"/>
</dbReference>
<keyword evidence="1 5" id="KW-0489">Methyltransferase</keyword>
<dbReference type="STRING" id="381306.AN478_10225"/>
<dbReference type="GO" id="GO:0046500">
    <property type="term" value="P:S-adenosylmethionine metabolic process"/>
    <property type="evidence" value="ECO:0007669"/>
    <property type="project" value="TreeGrafter"/>
</dbReference>
<gene>
    <name evidence="5" type="ORF">SAMN05661077_0991</name>
</gene>
<dbReference type="CDD" id="cd02440">
    <property type="entry name" value="AdoMet_MTases"/>
    <property type="match status" value="1"/>
</dbReference>
<reference evidence="6" key="1">
    <citation type="submission" date="2016-10" db="EMBL/GenBank/DDBJ databases">
        <authorList>
            <person name="Varghese N."/>
        </authorList>
    </citation>
    <scope>NUCLEOTIDE SEQUENCE [LARGE SCALE GENOMIC DNA]</scope>
    <source>
        <strain evidence="6">HL 19</strain>
    </source>
</reference>
<dbReference type="EMBL" id="FMUN01000002">
    <property type="protein sequence ID" value="SCX99847.1"/>
    <property type="molecule type" value="Genomic_DNA"/>
</dbReference>
<evidence type="ECO:0000256" key="1">
    <source>
        <dbReference type="ARBA" id="ARBA00022603"/>
    </source>
</evidence>
<dbReference type="PANTHER" id="PTHR16458:SF2">
    <property type="entry name" value="GLYCINE N-METHYLTRANSFERASE"/>
    <property type="match status" value="1"/>
</dbReference>
<evidence type="ECO:0000256" key="3">
    <source>
        <dbReference type="ARBA" id="ARBA00022691"/>
    </source>
</evidence>
<dbReference type="PATRIC" id="fig|381306.5.peg.796"/>
<dbReference type="GO" id="GO:0016594">
    <property type="term" value="F:glycine binding"/>
    <property type="evidence" value="ECO:0007669"/>
    <property type="project" value="TreeGrafter"/>
</dbReference>
<protein>
    <submittedName>
        <fullName evidence="5">Glycine/sarcosine N-methyltransferase</fullName>
    </submittedName>
</protein>
<name>A0A0P9ELR1_9GAMM</name>
<proteinExistence type="predicted"/>
<dbReference type="GO" id="GO:1901052">
    <property type="term" value="P:sarcosine metabolic process"/>
    <property type="evidence" value="ECO:0007669"/>
    <property type="project" value="TreeGrafter"/>
</dbReference>
<keyword evidence="2 5" id="KW-0808">Transferase</keyword>
<keyword evidence="3" id="KW-0949">S-adenosyl-L-methionine</keyword>
<dbReference type="Gene3D" id="3.30.46.10">
    <property type="entry name" value="Glycine N-methyltransferase, chain A, domain 1"/>
    <property type="match status" value="1"/>
</dbReference>
<dbReference type="Pfam" id="PF13649">
    <property type="entry name" value="Methyltransf_25"/>
    <property type="match status" value="1"/>
</dbReference>
<feature type="domain" description="Methyltransferase" evidence="4">
    <location>
        <begin position="52"/>
        <end position="151"/>
    </location>
</feature>
<dbReference type="GO" id="GO:0032259">
    <property type="term" value="P:methylation"/>
    <property type="evidence" value="ECO:0007669"/>
    <property type="project" value="UniProtKB-KW"/>
</dbReference>
<dbReference type="GO" id="GO:0042802">
    <property type="term" value="F:identical protein binding"/>
    <property type="evidence" value="ECO:0007669"/>
    <property type="project" value="TreeGrafter"/>
</dbReference>
<dbReference type="InterPro" id="IPR029063">
    <property type="entry name" value="SAM-dependent_MTases_sf"/>
</dbReference>
<dbReference type="OrthoDB" id="9772751at2"/>